<accession>A0A8H5D2E5</accession>
<evidence type="ECO:0000313" key="3">
    <source>
        <dbReference type="EMBL" id="KAF5351948.1"/>
    </source>
</evidence>
<keyword evidence="1" id="KW-0812">Transmembrane</keyword>
<feature type="transmembrane region" description="Helical" evidence="1">
    <location>
        <begin position="233"/>
        <end position="255"/>
    </location>
</feature>
<evidence type="ECO:0000313" key="4">
    <source>
        <dbReference type="Proteomes" id="UP000559027"/>
    </source>
</evidence>
<name>A0A8H5D2E5_9AGAR</name>
<evidence type="ECO:0000256" key="1">
    <source>
        <dbReference type="SAM" id="Phobius"/>
    </source>
</evidence>
<proteinExistence type="predicted"/>
<dbReference type="Pfam" id="PF20151">
    <property type="entry name" value="DUF6533"/>
    <property type="match status" value="1"/>
</dbReference>
<feature type="transmembrane region" description="Helical" evidence="1">
    <location>
        <begin position="152"/>
        <end position="170"/>
    </location>
</feature>
<keyword evidence="1" id="KW-0472">Membrane</keyword>
<feature type="transmembrane region" description="Helical" evidence="1">
    <location>
        <begin position="114"/>
        <end position="140"/>
    </location>
</feature>
<organism evidence="3 4">
    <name type="scientific">Leucocoprinus leucothites</name>
    <dbReference type="NCBI Taxonomy" id="201217"/>
    <lineage>
        <taxon>Eukaryota</taxon>
        <taxon>Fungi</taxon>
        <taxon>Dikarya</taxon>
        <taxon>Basidiomycota</taxon>
        <taxon>Agaricomycotina</taxon>
        <taxon>Agaricomycetes</taxon>
        <taxon>Agaricomycetidae</taxon>
        <taxon>Agaricales</taxon>
        <taxon>Agaricineae</taxon>
        <taxon>Agaricaceae</taxon>
        <taxon>Leucocoprinus</taxon>
    </lineage>
</organism>
<dbReference type="EMBL" id="JAACJO010000012">
    <property type="protein sequence ID" value="KAF5351948.1"/>
    <property type="molecule type" value="Genomic_DNA"/>
</dbReference>
<gene>
    <name evidence="3" type="ORF">D9756_007597</name>
</gene>
<keyword evidence="4" id="KW-1185">Reference proteome</keyword>
<keyword evidence="1" id="KW-1133">Transmembrane helix</keyword>
<protein>
    <recommendedName>
        <fullName evidence="2">DUF6533 domain-containing protein</fullName>
    </recommendedName>
</protein>
<feature type="domain" description="DUF6533" evidence="2">
    <location>
        <begin position="47"/>
        <end position="90"/>
    </location>
</feature>
<sequence length="351" mass="39556">MTSTLASQLFTPTTRDGSTTPNPMPTIYGPFHTPSEAAGAQVVNRSSLAALAFLVWDLMITVDDEVRYIWPRPWSYIKCVYYFVRYVPVLVEASILCVGTELTPRFNFSPHDCFIWQVYQAVAVTLVIIAVDTILILRVFALFRNSTIIHNIIKVAFIGEIISMIIGIVLATPEIEYNDVCLVVYTPKSFGLWLASLVFQLLLFSLTAYRFYSTVKGGWGTVPLVSIMMRDGTWAFFLLFFIYVGYTILVTLPHHSYSGVLFGWLLAAFSFAGYRIILSLYHFGSGQQNSRTTELPSHHTQRTGTDIQFTSHHGYSRPESYELSTTFLSKSSRSNRHVAGLSSIPEFQLDV</sequence>
<feature type="transmembrane region" description="Helical" evidence="1">
    <location>
        <begin position="83"/>
        <end position="102"/>
    </location>
</feature>
<feature type="transmembrane region" description="Helical" evidence="1">
    <location>
        <begin position="261"/>
        <end position="281"/>
    </location>
</feature>
<evidence type="ECO:0000259" key="2">
    <source>
        <dbReference type="Pfam" id="PF20151"/>
    </source>
</evidence>
<comment type="caution">
    <text evidence="3">The sequence shown here is derived from an EMBL/GenBank/DDBJ whole genome shotgun (WGS) entry which is preliminary data.</text>
</comment>
<dbReference type="OrthoDB" id="2637653at2759"/>
<reference evidence="3 4" key="1">
    <citation type="journal article" date="2020" name="ISME J.">
        <title>Uncovering the hidden diversity of litter-decomposition mechanisms in mushroom-forming fungi.</title>
        <authorList>
            <person name="Floudas D."/>
            <person name="Bentzer J."/>
            <person name="Ahren D."/>
            <person name="Johansson T."/>
            <person name="Persson P."/>
            <person name="Tunlid A."/>
        </authorList>
    </citation>
    <scope>NUCLEOTIDE SEQUENCE [LARGE SCALE GENOMIC DNA]</scope>
    <source>
        <strain evidence="3 4">CBS 146.42</strain>
    </source>
</reference>
<dbReference type="AlphaFoldDB" id="A0A8H5D2E5"/>
<dbReference type="Proteomes" id="UP000559027">
    <property type="component" value="Unassembled WGS sequence"/>
</dbReference>
<dbReference type="InterPro" id="IPR045340">
    <property type="entry name" value="DUF6533"/>
</dbReference>
<feature type="transmembrane region" description="Helical" evidence="1">
    <location>
        <begin position="190"/>
        <end position="212"/>
    </location>
</feature>